<dbReference type="InterPro" id="IPR050570">
    <property type="entry name" value="Cell_wall_metabolism_enzyme"/>
</dbReference>
<evidence type="ECO:0000256" key="2">
    <source>
        <dbReference type="SAM" id="Coils"/>
    </source>
</evidence>
<accession>A0A1M5DIZ4</accession>
<keyword evidence="3" id="KW-1133">Transmembrane helix</keyword>
<keyword evidence="3" id="KW-0812">Transmembrane</keyword>
<dbReference type="InterPro" id="IPR011055">
    <property type="entry name" value="Dup_hybrid_motif"/>
</dbReference>
<protein>
    <submittedName>
        <fullName evidence="5">Murein DD-endopeptidase MepM and murein hydrolase activator NlpD, contain LysM domain</fullName>
    </submittedName>
</protein>
<keyword evidence="5" id="KW-0378">Hydrolase</keyword>
<evidence type="ECO:0000259" key="4">
    <source>
        <dbReference type="Pfam" id="PF01551"/>
    </source>
</evidence>
<dbReference type="AlphaFoldDB" id="A0A1M5DIZ4"/>
<keyword evidence="3" id="KW-0472">Membrane</keyword>
<organism evidence="5 6">
    <name type="scientific">Fodinibius roseus</name>
    <dbReference type="NCBI Taxonomy" id="1194090"/>
    <lineage>
        <taxon>Bacteria</taxon>
        <taxon>Pseudomonadati</taxon>
        <taxon>Balneolota</taxon>
        <taxon>Balneolia</taxon>
        <taxon>Balneolales</taxon>
        <taxon>Balneolaceae</taxon>
        <taxon>Fodinibius</taxon>
    </lineage>
</organism>
<dbReference type="Pfam" id="PF01551">
    <property type="entry name" value="Peptidase_M23"/>
    <property type="match status" value="1"/>
</dbReference>
<proteinExistence type="predicted"/>
<name>A0A1M5DIZ4_9BACT</name>
<feature type="transmembrane region" description="Helical" evidence="3">
    <location>
        <begin position="27"/>
        <end position="53"/>
    </location>
</feature>
<keyword evidence="6" id="KW-1185">Reference proteome</keyword>
<reference evidence="5 6" key="1">
    <citation type="submission" date="2016-11" db="EMBL/GenBank/DDBJ databases">
        <authorList>
            <person name="Jaros S."/>
            <person name="Januszkiewicz K."/>
            <person name="Wedrychowicz H."/>
        </authorList>
    </citation>
    <scope>NUCLEOTIDE SEQUENCE [LARGE SCALE GENOMIC DNA]</scope>
    <source>
        <strain evidence="5 6">DSM 21986</strain>
    </source>
</reference>
<evidence type="ECO:0000256" key="1">
    <source>
        <dbReference type="ARBA" id="ARBA00022729"/>
    </source>
</evidence>
<dbReference type="EMBL" id="FQUS01000011">
    <property type="protein sequence ID" value="SHF66953.1"/>
    <property type="molecule type" value="Genomic_DNA"/>
</dbReference>
<dbReference type="Proteomes" id="UP000184041">
    <property type="component" value="Unassembled WGS sequence"/>
</dbReference>
<dbReference type="STRING" id="1194090.SAMN05443144_111134"/>
<evidence type="ECO:0000313" key="5">
    <source>
        <dbReference type="EMBL" id="SHF66953.1"/>
    </source>
</evidence>
<keyword evidence="1" id="KW-0732">Signal</keyword>
<dbReference type="PANTHER" id="PTHR21666">
    <property type="entry name" value="PEPTIDASE-RELATED"/>
    <property type="match status" value="1"/>
</dbReference>
<sequence>MFLKNYYYYDEQNCEFVPVKYNKLERIIYTASVWLLCGVVLSGIGISILSFSIGTPAEIALKAENEALKEQLKITQQSISNLDRQVDQLAEVDNEMYRSLLGMESISLDERKGGAGGADVYSEFDIHSEETADILKETAQNLEGLERSINIQQSSFDDIKSTYNENQEKMVHVPAIKPTESDIVSGFGKRYHPILKYRRQHDGIDFNSNVGSKVFATGDGVVKHASRKGTYGRLLIIDHGFGYETYYGHLSSFAKDIGPGTRVKRGELVAYTGNTGLSSGPHLHYEVHQDGEPVDPLHFLFVDVSPEEYAVYKEKAETSERSMD</sequence>
<dbReference type="PANTHER" id="PTHR21666:SF289">
    <property type="entry name" value="L-ALA--D-GLU ENDOPEPTIDASE"/>
    <property type="match status" value="1"/>
</dbReference>
<feature type="domain" description="M23ase beta-sheet core" evidence="4">
    <location>
        <begin position="200"/>
        <end position="296"/>
    </location>
</feature>
<dbReference type="OrthoDB" id="9810477at2"/>
<dbReference type="RefSeq" id="WP_073064241.1">
    <property type="nucleotide sequence ID" value="NZ_FQUS01000011.1"/>
</dbReference>
<dbReference type="SUPFAM" id="SSF51261">
    <property type="entry name" value="Duplicated hybrid motif"/>
    <property type="match status" value="1"/>
</dbReference>
<gene>
    <name evidence="5" type="ORF">SAMN05443144_111134</name>
</gene>
<dbReference type="CDD" id="cd12797">
    <property type="entry name" value="M23_peptidase"/>
    <property type="match status" value="1"/>
</dbReference>
<dbReference type="GO" id="GO:0004222">
    <property type="term" value="F:metalloendopeptidase activity"/>
    <property type="evidence" value="ECO:0007669"/>
    <property type="project" value="TreeGrafter"/>
</dbReference>
<keyword evidence="2" id="KW-0175">Coiled coil</keyword>
<evidence type="ECO:0000256" key="3">
    <source>
        <dbReference type="SAM" id="Phobius"/>
    </source>
</evidence>
<dbReference type="InterPro" id="IPR016047">
    <property type="entry name" value="M23ase_b-sheet_dom"/>
</dbReference>
<feature type="coiled-coil region" evidence="2">
    <location>
        <begin position="58"/>
        <end position="92"/>
    </location>
</feature>
<dbReference type="Gene3D" id="2.70.70.10">
    <property type="entry name" value="Glucose Permease (Domain IIA)"/>
    <property type="match status" value="1"/>
</dbReference>
<evidence type="ECO:0000313" key="6">
    <source>
        <dbReference type="Proteomes" id="UP000184041"/>
    </source>
</evidence>